<dbReference type="GO" id="GO:0016787">
    <property type="term" value="F:hydrolase activity"/>
    <property type="evidence" value="ECO:0007669"/>
    <property type="project" value="UniProtKB-KW"/>
</dbReference>
<keyword evidence="1" id="KW-0540">Nuclease</keyword>
<proteinExistence type="predicted"/>
<keyword evidence="1" id="KW-0378">Hydrolase</keyword>
<dbReference type="GO" id="GO:0004519">
    <property type="term" value="F:endonuclease activity"/>
    <property type="evidence" value="ECO:0007669"/>
    <property type="project" value="UniProtKB-KW"/>
</dbReference>
<accession>A0ABS5GWJ9</accession>
<protein>
    <submittedName>
        <fullName evidence="1">LlaJI family restriction endonuclease</fullName>
        <ecNumber evidence="1">3.1.21.-</ecNumber>
    </submittedName>
</protein>
<dbReference type="Pfam" id="PF09563">
    <property type="entry name" value="RE_LlaJI"/>
    <property type="match status" value="1"/>
</dbReference>
<reference evidence="1 2" key="1">
    <citation type="submission" date="2021-04" db="EMBL/GenBank/DDBJ databases">
        <title>Draft Genome of Aeromonas popoffii ID682, isolated from a natural water source in Idaho.</title>
        <authorList>
            <person name="Testerman T."/>
            <person name="Graf J."/>
        </authorList>
    </citation>
    <scope>NUCLEOTIDE SEQUENCE [LARGE SCALE GENOMIC DNA]</scope>
    <source>
        <strain evidence="1 2">ID682</strain>
    </source>
</reference>
<sequence length="440" mass="50142">MSKINNISFYRDGESLELIPEDICILLRKVGVIEDGTGVNESKKFNKASVSFCGLLYGDNSIYVFLPKCHPIPESLELGKKAVRELIGCISNYCIEHGNNIHDLSEIGHVGISRQLPLYKSIIDDYVKHGLFRSRVKRSKRNGTGKVDWGETIKKLPYITSHKQQVVYSEFVTENFSYSSETIIANIHAAIINEIDKKYGWWFTDNTSGRIASELRFYHLNGEDKRMLSNILKKELRGTFNERLIRLLKNLISYLEHDSATFGKGIEICGISKFELLWERMLLEVLKPTAVDLKAMLPVPAYKTSSGKLSLLKSKKGRIDIIIKEGGVVAIIDAKYYNAYDVRCSPGWPDLVKQFFYEKLVSSIDNKLSIGNFFVLPNANNADRPEQGLIARVQDETVEILSDIFPPVNCIYVCPQELIYNYNNKKLDSQLRRRIFSMIS</sequence>
<dbReference type="EC" id="3.1.21.-" evidence="1"/>
<evidence type="ECO:0000313" key="2">
    <source>
        <dbReference type="Proteomes" id="UP000675653"/>
    </source>
</evidence>
<dbReference type="InterPro" id="IPR018579">
    <property type="entry name" value="Restrct_endonuc_II_LlaJI"/>
</dbReference>
<dbReference type="Proteomes" id="UP000675653">
    <property type="component" value="Unassembled WGS sequence"/>
</dbReference>
<evidence type="ECO:0000313" key="1">
    <source>
        <dbReference type="EMBL" id="MBR7631531.1"/>
    </source>
</evidence>
<dbReference type="RefSeq" id="WP_212514893.1">
    <property type="nucleotide sequence ID" value="NZ_CAWQDX010000004.1"/>
</dbReference>
<keyword evidence="2" id="KW-1185">Reference proteome</keyword>
<name>A0ABS5GWJ9_9GAMM</name>
<dbReference type="EMBL" id="JAGRZL010000101">
    <property type="protein sequence ID" value="MBR7631531.1"/>
    <property type="molecule type" value="Genomic_DNA"/>
</dbReference>
<keyword evidence="1" id="KW-0255">Endonuclease</keyword>
<gene>
    <name evidence="1" type="ORF">KAT72_21700</name>
</gene>
<organism evidence="1 2">
    <name type="scientific">Aeromonas popoffii</name>
    <dbReference type="NCBI Taxonomy" id="70856"/>
    <lineage>
        <taxon>Bacteria</taxon>
        <taxon>Pseudomonadati</taxon>
        <taxon>Pseudomonadota</taxon>
        <taxon>Gammaproteobacteria</taxon>
        <taxon>Aeromonadales</taxon>
        <taxon>Aeromonadaceae</taxon>
        <taxon>Aeromonas</taxon>
    </lineage>
</organism>
<comment type="caution">
    <text evidence="1">The sequence shown here is derived from an EMBL/GenBank/DDBJ whole genome shotgun (WGS) entry which is preliminary data.</text>
</comment>